<dbReference type="EMBL" id="LRGB01000329">
    <property type="protein sequence ID" value="KZS19724.1"/>
    <property type="molecule type" value="Genomic_DNA"/>
</dbReference>
<reference evidence="1 2" key="1">
    <citation type="submission" date="2016-03" db="EMBL/GenBank/DDBJ databases">
        <title>EvidentialGene: Evidence-directed Construction of Genes on Genomes.</title>
        <authorList>
            <person name="Gilbert D.G."/>
            <person name="Choi J.-H."/>
            <person name="Mockaitis K."/>
            <person name="Colbourne J."/>
            <person name="Pfrender M."/>
        </authorList>
    </citation>
    <scope>NUCLEOTIDE SEQUENCE [LARGE SCALE GENOMIC DNA]</scope>
    <source>
        <strain evidence="1 2">Xinb3</strain>
        <tissue evidence="1">Complete organism</tissue>
    </source>
</reference>
<comment type="caution">
    <text evidence="1">The sequence shown here is derived from an EMBL/GenBank/DDBJ whole genome shotgun (WGS) entry which is preliminary data.</text>
</comment>
<sequence>MLKIVQNKGIFQHLQARLLSSQKGVSSLIFTYVENPKGPDNFNGMAFGSKGEKILTTQEAVDFALYFRKSFSETIELSCDKPIPLGDEFDLSTSKTIQQNEKGDTIDNDGMHGTLIVLNYSY</sequence>
<evidence type="ECO:0000313" key="2">
    <source>
        <dbReference type="Proteomes" id="UP000076858"/>
    </source>
</evidence>
<proteinExistence type="predicted"/>
<dbReference type="Proteomes" id="UP000076858">
    <property type="component" value="Unassembled WGS sequence"/>
</dbReference>
<organism evidence="1 2">
    <name type="scientific">Daphnia magna</name>
    <dbReference type="NCBI Taxonomy" id="35525"/>
    <lineage>
        <taxon>Eukaryota</taxon>
        <taxon>Metazoa</taxon>
        <taxon>Ecdysozoa</taxon>
        <taxon>Arthropoda</taxon>
        <taxon>Crustacea</taxon>
        <taxon>Branchiopoda</taxon>
        <taxon>Diplostraca</taxon>
        <taxon>Cladocera</taxon>
        <taxon>Anomopoda</taxon>
        <taxon>Daphniidae</taxon>
        <taxon>Daphnia</taxon>
    </lineage>
</organism>
<dbReference type="AlphaFoldDB" id="A0A162QIU8"/>
<name>A0A162QIU8_9CRUS</name>
<accession>A0A162QIU8</accession>
<keyword evidence="2" id="KW-1185">Reference proteome</keyword>
<protein>
    <submittedName>
        <fullName evidence="1">Uncharacterized protein</fullName>
    </submittedName>
</protein>
<evidence type="ECO:0000313" key="1">
    <source>
        <dbReference type="EMBL" id="KZS19724.1"/>
    </source>
</evidence>
<gene>
    <name evidence="1" type="ORF">APZ42_013771</name>
</gene>